<reference evidence="1 2" key="1">
    <citation type="submission" date="2014-03" db="EMBL/GenBank/DDBJ databases">
        <title>Genomics of Bifidobacteria.</title>
        <authorList>
            <person name="Ventura M."/>
            <person name="Milani C."/>
            <person name="Lugli G.A."/>
        </authorList>
    </citation>
    <scope>NUCLEOTIDE SEQUENCE [LARGE SCALE GENOMIC DNA]</scope>
    <source>
        <strain evidence="1 2">DSM 22766</strain>
    </source>
</reference>
<sequence length="30" mass="3362">MSKRLLHGDIELTLLGFYARIILSANAAHH</sequence>
<dbReference type="Proteomes" id="UP000029015">
    <property type="component" value="Unassembled WGS sequence"/>
</dbReference>
<comment type="caution">
    <text evidence="1">The sequence shown here is derived from an EMBL/GenBank/DDBJ whole genome shotgun (WGS) entry which is preliminary data.</text>
</comment>
<evidence type="ECO:0000313" key="1">
    <source>
        <dbReference type="EMBL" id="KFI39823.1"/>
    </source>
</evidence>
<evidence type="ECO:0000313" key="2">
    <source>
        <dbReference type="Proteomes" id="UP000029015"/>
    </source>
</evidence>
<accession>A0A086YZX3</accession>
<keyword evidence="2" id="KW-1185">Reference proteome</keyword>
<protein>
    <submittedName>
        <fullName evidence="1">Uncharacterized protein</fullName>
    </submittedName>
</protein>
<proteinExistence type="predicted"/>
<dbReference type="AlphaFoldDB" id="A0A086YZX3"/>
<name>A0A086YZX3_9BIFI</name>
<gene>
    <name evidence="1" type="ORF">BACT_0524</name>
</gene>
<organism evidence="1 2">
    <name type="scientific">Bifidobacterium actinocoloniiforme DSM 22766</name>
    <dbReference type="NCBI Taxonomy" id="1437605"/>
    <lineage>
        <taxon>Bacteria</taxon>
        <taxon>Bacillati</taxon>
        <taxon>Actinomycetota</taxon>
        <taxon>Actinomycetes</taxon>
        <taxon>Bifidobacteriales</taxon>
        <taxon>Bifidobacteriaceae</taxon>
        <taxon>Bifidobacterium</taxon>
    </lineage>
</organism>
<dbReference type="EMBL" id="JGYK01000001">
    <property type="protein sequence ID" value="KFI39823.1"/>
    <property type="molecule type" value="Genomic_DNA"/>
</dbReference>